<evidence type="ECO:0000256" key="2">
    <source>
        <dbReference type="ARBA" id="ARBA00010527"/>
    </source>
</evidence>
<keyword evidence="10" id="KW-0143">Chaperone</keyword>
<reference evidence="20 21" key="1">
    <citation type="submission" date="2015-12" db="EMBL/GenBank/DDBJ databases">
        <title>Draft Genome Sequence of Olsenella scatoligenes SK9K4T; a Producer of 3-Methylindole- (skatole) and 4-Methylphenol- (p-cresol) Isolated from Pig Feces.</title>
        <authorList>
            <person name="Li X."/>
            <person name="Borg B."/>
            <person name="Canibe N."/>
        </authorList>
    </citation>
    <scope>NUCLEOTIDE SEQUENCE [LARGE SCALE GENOMIC DNA]</scope>
    <source>
        <strain evidence="20 21">SK9K4</strain>
    </source>
</reference>
<dbReference type="STRING" id="1299998.AUL39_00645"/>
<keyword evidence="4" id="KW-0813">Transport</keyword>
<accession>A0A100YWU7</accession>
<dbReference type="GO" id="GO:0015031">
    <property type="term" value="P:protein transport"/>
    <property type="evidence" value="ECO:0007669"/>
    <property type="project" value="UniProtKB-KW"/>
</dbReference>
<keyword evidence="8 18" id="KW-1133">Transmembrane helix</keyword>
<dbReference type="Pfam" id="PF02096">
    <property type="entry name" value="60KD_IMP"/>
    <property type="match status" value="1"/>
</dbReference>
<evidence type="ECO:0000256" key="16">
    <source>
        <dbReference type="RuleBase" id="RU003945"/>
    </source>
</evidence>
<evidence type="ECO:0000313" key="21">
    <source>
        <dbReference type="Proteomes" id="UP000054078"/>
    </source>
</evidence>
<dbReference type="InterPro" id="IPR028055">
    <property type="entry name" value="YidC/Oxa/ALB_C"/>
</dbReference>
<evidence type="ECO:0000256" key="1">
    <source>
        <dbReference type="ARBA" id="ARBA00004651"/>
    </source>
</evidence>
<proteinExistence type="inferred from homology"/>
<feature type="region of interest" description="Disordered" evidence="17">
    <location>
        <begin position="227"/>
        <end position="254"/>
    </location>
</feature>
<evidence type="ECO:0000259" key="19">
    <source>
        <dbReference type="Pfam" id="PF02096"/>
    </source>
</evidence>
<gene>
    <name evidence="20" type="ORF">AUL39_00645</name>
</gene>
<evidence type="ECO:0000256" key="3">
    <source>
        <dbReference type="ARBA" id="ARBA00015325"/>
    </source>
</evidence>
<keyword evidence="6 16" id="KW-0812">Transmembrane</keyword>
<dbReference type="PANTHER" id="PTHR12428:SF65">
    <property type="entry name" value="CYTOCHROME C OXIDASE ASSEMBLY PROTEIN COX18, MITOCHONDRIAL"/>
    <property type="match status" value="1"/>
</dbReference>
<dbReference type="OrthoDB" id="9780552at2"/>
<feature type="transmembrane region" description="Helical" evidence="18">
    <location>
        <begin position="23"/>
        <end position="42"/>
    </location>
</feature>
<evidence type="ECO:0000256" key="11">
    <source>
        <dbReference type="ARBA" id="ARBA00025034"/>
    </source>
</evidence>
<comment type="caution">
    <text evidence="20">The sequence shown here is derived from an EMBL/GenBank/DDBJ whole genome shotgun (WGS) entry which is preliminary data.</text>
</comment>
<evidence type="ECO:0000256" key="17">
    <source>
        <dbReference type="SAM" id="MobiDB-lite"/>
    </source>
</evidence>
<dbReference type="Proteomes" id="UP000054078">
    <property type="component" value="Unassembled WGS sequence"/>
</dbReference>
<evidence type="ECO:0000256" key="4">
    <source>
        <dbReference type="ARBA" id="ARBA00022448"/>
    </source>
</evidence>
<dbReference type="GO" id="GO:0032977">
    <property type="term" value="F:membrane insertase activity"/>
    <property type="evidence" value="ECO:0007669"/>
    <property type="project" value="InterPro"/>
</dbReference>
<evidence type="ECO:0000256" key="6">
    <source>
        <dbReference type="ARBA" id="ARBA00022692"/>
    </source>
</evidence>
<keyword evidence="21" id="KW-1185">Reference proteome</keyword>
<dbReference type="CDD" id="cd20070">
    <property type="entry name" value="5TM_YidC_Alb3"/>
    <property type="match status" value="1"/>
</dbReference>
<evidence type="ECO:0000313" key="20">
    <source>
        <dbReference type="EMBL" id="KUH58892.1"/>
    </source>
</evidence>
<name>A0A100YWU7_TRASO</name>
<feature type="transmembrane region" description="Helical" evidence="18">
    <location>
        <begin position="142"/>
        <end position="162"/>
    </location>
</feature>
<keyword evidence="7" id="KW-0653">Protein transport</keyword>
<keyword evidence="9 18" id="KW-0472">Membrane</keyword>
<evidence type="ECO:0000256" key="15">
    <source>
        <dbReference type="ARBA" id="ARBA00033342"/>
    </source>
</evidence>
<dbReference type="AlphaFoldDB" id="A0A100YWU7"/>
<dbReference type="GO" id="GO:0051205">
    <property type="term" value="P:protein insertion into membrane"/>
    <property type="evidence" value="ECO:0007669"/>
    <property type="project" value="TreeGrafter"/>
</dbReference>
<dbReference type="InterPro" id="IPR047196">
    <property type="entry name" value="YidC_ALB_C"/>
</dbReference>
<feature type="domain" description="Membrane insertase YidC/Oxa/ALB C-terminal" evidence="19">
    <location>
        <begin position="23"/>
        <end position="217"/>
    </location>
</feature>
<comment type="similarity">
    <text evidence="2">Belongs to the OXA1/ALB3/YidC family. Type 1 subfamily.</text>
</comment>
<organism evidence="20 21">
    <name type="scientific">Tractidigestivibacter scatoligenes</name>
    <name type="common">Olsenella scatoligenes</name>
    <dbReference type="NCBI Taxonomy" id="1299998"/>
    <lineage>
        <taxon>Bacteria</taxon>
        <taxon>Bacillati</taxon>
        <taxon>Actinomycetota</taxon>
        <taxon>Coriobacteriia</taxon>
        <taxon>Coriobacteriales</taxon>
        <taxon>Atopobiaceae</taxon>
        <taxon>Tractidigestivibacter</taxon>
    </lineage>
</organism>
<evidence type="ECO:0000256" key="9">
    <source>
        <dbReference type="ARBA" id="ARBA00023136"/>
    </source>
</evidence>
<feature type="transmembrane region" description="Helical" evidence="18">
    <location>
        <begin position="86"/>
        <end position="109"/>
    </location>
</feature>
<feature type="compositionally biased region" description="Polar residues" evidence="17">
    <location>
        <begin position="229"/>
        <end position="238"/>
    </location>
</feature>
<dbReference type="GO" id="GO:0005886">
    <property type="term" value="C:plasma membrane"/>
    <property type="evidence" value="ECO:0007669"/>
    <property type="project" value="UniProtKB-SubCell"/>
</dbReference>
<dbReference type="EMBL" id="LOJF01000001">
    <property type="protein sequence ID" value="KUH58892.1"/>
    <property type="molecule type" value="Genomic_DNA"/>
</dbReference>
<evidence type="ECO:0000256" key="18">
    <source>
        <dbReference type="SAM" id="Phobius"/>
    </source>
</evidence>
<evidence type="ECO:0000256" key="5">
    <source>
        <dbReference type="ARBA" id="ARBA00022475"/>
    </source>
</evidence>
<evidence type="ECO:0000256" key="13">
    <source>
        <dbReference type="ARBA" id="ARBA00031538"/>
    </source>
</evidence>
<dbReference type="NCBIfam" id="TIGR03592">
    <property type="entry name" value="yidC_oxa1_cterm"/>
    <property type="match status" value="1"/>
</dbReference>
<evidence type="ECO:0000256" key="14">
    <source>
        <dbReference type="ARBA" id="ARBA00033245"/>
    </source>
</evidence>
<keyword evidence="5" id="KW-1003">Cell membrane</keyword>
<comment type="subunit">
    <text evidence="12">Interacts with the Sec translocase complex via SecD. Specifically interacts with transmembrane segments of nascent integral membrane proteins during membrane integration.</text>
</comment>
<dbReference type="RefSeq" id="WP_059052619.1">
    <property type="nucleotide sequence ID" value="NZ_LOJF01000001.1"/>
</dbReference>
<dbReference type="PANTHER" id="PTHR12428">
    <property type="entry name" value="OXA1"/>
    <property type="match status" value="1"/>
</dbReference>
<feature type="compositionally biased region" description="Basic residues" evidence="17">
    <location>
        <begin position="244"/>
        <end position="254"/>
    </location>
</feature>
<evidence type="ECO:0000256" key="12">
    <source>
        <dbReference type="ARBA" id="ARBA00026028"/>
    </source>
</evidence>
<feature type="transmembrane region" description="Helical" evidence="18">
    <location>
        <begin position="197"/>
        <end position="215"/>
    </location>
</feature>
<comment type="subcellular location">
    <subcellularLocation>
        <location evidence="1">Cell membrane</location>
        <topology evidence="1">Multi-pass membrane protein</topology>
    </subcellularLocation>
    <subcellularLocation>
        <location evidence="16">Membrane</location>
        <topology evidence="16">Multi-pass membrane protein</topology>
    </subcellularLocation>
</comment>
<evidence type="ECO:0000256" key="7">
    <source>
        <dbReference type="ARBA" id="ARBA00022927"/>
    </source>
</evidence>
<comment type="function">
    <text evidence="11">Required for the insertion and/or proper folding and/or complex formation of integral membrane proteins into the membrane. Involved in integration of membrane proteins that insert both dependently and independently of the Sec translocase complex, as well as at least some lipoproteins. Aids folding of multispanning membrane proteins.</text>
</comment>
<evidence type="ECO:0000256" key="8">
    <source>
        <dbReference type="ARBA" id="ARBA00022989"/>
    </source>
</evidence>
<dbReference type="InterPro" id="IPR001708">
    <property type="entry name" value="YidC/ALB3/OXA1/COX18"/>
</dbReference>
<evidence type="ECO:0000256" key="10">
    <source>
        <dbReference type="ARBA" id="ARBA00023186"/>
    </source>
</evidence>
<protein>
    <recommendedName>
        <fullName evidence="3">Membrane protein insertase YidC</fullName>
    </recommendedName>
    <alternativeName>
        <fullName evidence="15">Foldase YidC</fullName>
    </alternativeName>
    <alternativeName>
        <fullName evidence="14">Membrane integrase YidC</fullName>
    </alternativeName>
    <alternativeName>
        <fullName evidence="13">Membrane protein YidC</fullName>
    </alternativeName>
</protein>
<sequence>MWDWIIDFLAGVLAGIEGFCGDWGLAIIILTVIIRVLIMPLMNKQVESSARMQAAQPKIMELQAKYADDPERQAQEMQKLYSDIHFNPVMGCLPVLLQMPVFFALFTVARDRIPSDASFYGIIPSLAGSAGGMISSDGWGPAAIYIFFVILFGVLTFLQMAINSGQVSEDQRKQQLGMGAVMAVMMAWFGWSIPAGVVLYYNASALWGIVQQYFVTRKVMEKAKAEAEQSMQGQSSVTVDVVRKEKKPRPHKKS</sequence>